<dbReference type="SUPFAM" id="SSF81271">
    <property type="entry name" value="TGS-like"/>
    <property type="match status" value="1"/>
</dbReference>
<dbReference type="AlphaFoldDB" id="A0A1G2EXY1"/>
<dbReference type="GO" id="GO:0005886">
    <property type="term" value="C:plasma membrane"/>
    <property type="evidence" value="ECO:0007669"/>
    <property type="project" value="TreeGrafter"/>
</dbReference>
<comment type="caution">
    <text evidence="4">The sequence shown here is derived from an EMBL/GenBank/DDBJ whole genome shotgun (WGS) entry which is preliminary data.</text>
</comment>
<dbReference type="Proteomes" id="UP000178428">
    <property type="component" value="Unassembled WGS sequence"/>
</dbReference>
<evidence type="ECO:0008006" key="6">
    <source>
        <dbReference type="Google" id="ProtNLM"/>
    </source>
</evidence>
<comment type="function">
    <text evidence="1">In eubacteria ppGpp (guanosine 3'-diphosphate 5'-diphosphate) is a mediator of the stringent response that coordinates a variety of cellular activities in response to changes in nutritional abundance.</text>
</comment>
<dbReference type="SUPFAM" id="SSF55021">
    <property type="entry name" value="ACT-like"/>
    <property type="match status" value="1"/>
</dbReference>
<dbReference type="CDD" id="cd05399">
    <property type="entry name" value="NT_Rel-Spo_like"/>
    <property type="match status" value="1"/>
</dbReference>
<dbReference type="STRING" id="1801725.A3J00_00845"/>
<dbReference type="GO" id="GO:0015969">
    <property type="term" value="P:guanosine tetraphosphate metabolic process"/>
    <property type="evidence" value="ECO:0007669"/>
    <property type="project" value="InterPro"/>
</dbReference>
<dbReference type="InterPro" id="IPR045865">
    <property type="entry name" value="ACT-like_dom_sf"/>
</dbReference>
<dbReference type="Gene3D" id="1.10.3210.10">
    <property type="entry name" value="Hypothetical protein af1432"/>
    <property type="match status" value="1"/>
</dbReference>
<dbReference type="SUPFAM" id="SSF109604">
    <property type="entry name" value="HD-domain/PDEase-like"/>
    <property type="match status" value="1"/>
</dbReference>
<dbReference type="Pfam" id="PF02824">
    <property type="entry name" value="TGS"/>
    <property type="match status" value="1"/>
</dbReference>
<feature type="domain" description="ACT" evidence="2">
    <location>
        <begin position="495"/>
        <end position="568"/>
    </location>
</feature>
<dbReference type="InterPro" id="IPR007685">
    <property type="entry name" value="RelA_SpoT"/>
</dbReference>
<dbReference type="SMART" id="SM00471">
    <property type="entry name" value="HDc"/>
    <property type="match status" value="1"/>
</dbReference>
<gene>
    <name evidence="4" type="ORF">A3J00_00845</name>
</gene>
<dbReference type="NCBIfam" id="TIGR00691">
    <property type="entry name" value="spoT_relA"/>
    <property type="match status" value="1"/>
</dbReference>
<feature type="domain" description="TGS" evidence="3">
    <location>
        <begin position="392"/>
        <end position="453"/>
    </location>
</feature>
<dbReference type="InterPro" id="IPR002912">
    <property type="entry name" value="ACT_dom"/>
</dbReference>
<dbReference type="CDD" id="cd01668">
    <property type="entry name" value="TGS_RSH"/>
    <property type="match status" value="1"/>
</dbReference>
<protein>
    <recommendedName>
        <fullName evidence="6">TGS domain-containing protein</fullName>
    </recommendedName>
</protein>
<comment type="similarity">
    <text evidence="1">Belongs to the relA/spoT family.</text>
</comment>
<evidence type="ECO:0000259" key="2">
    <source>
        <dbReference type="PROSITE" id="PS51671"/>
    </source>
</evidence>
<dbReference type="Pfam" id="PF04607">
    <property type="entry name" value="RelA_SpoT"/>
    <property type="match status" value="1"/>
</dbReference>
<dbReference type="Gene3D" id="3.30.460.10">
    <property type="entry name" value="Beta Polymerase, domain 2"/>
    <property type="match status" value="1"/>
</dbReference>
<dbReference type="CDD" id="cd04876">
    <property type="entry name" value="ACT_RelA-SpoT"/>
    <property type="match status" value="1"/>
</dbReference>
<dbReference type="Pfam" id="PF13291">
    <property type="entry name" value="ACT_4"/>
    <property type="match status" value="1"/>
</dbReference>
<dbReference type="Gene3D" id="3.10.20.30">
    <property type="match status" value="1"/>
</dbReference>
<dbReference type="EMBL" id="MHMR01000026">
    <property type="protein sequence ID" value="OGZ30250.1"/>
    <property type="molecule type" value="Genomic_DNA"/>
</dbReference>
<dbReference type="InterPro" id="IPR012675">
    <property type="entry name" value="Beta-grasp_dom_sf"/>
</dbReference>
<dbReference type="InterPro" id="IPR043519">
    <property type="entry name" value="NT_sf"/>
</dbReference>
<dbReference type="InterPro" id="IPR033655">
    <property type="entry name" value="TGS_RelA/SpoT"/>
</dbReference>
<proteinExistence type="inferred from homology"/>
<sequence length="568" mass="64978">MSFKESLLAGSKRRFSEDELNLIRQSFDYAVRAHENQKRFSGEPYINHVVDVSLDAASLKLDAKTISAALLHDTVEDNVATMRDIRKKFGEEVAFLVRGVTKVDKLKYHGVERAAESMRKMFLAVAEDIRVVMLKLVDRLNNMKTLYALPSEEKRRRIATETLEIYAPLADRLGMGEIKNELEDLAFKYVYPKEYGWIKKEVSSKMPEREKYIKKVMPIIKKELSQEHIKPLELSARAKHYYSAWRKLLRYDMDWDRVLDLVALRIVVASVEECYAVLGVIHKLWRPMPGRIKDYIALPKPNGYQSLHTTVFCLDGQPTEFQIRTESMHREAEYGIAAHWFWDEAGKPKSGAEFEGHKFSWVRQLQSWQKEFRRGQSSEEFLESLKIDFFKDRIFALTPKGDVVDLPEGATPVDFAYHIHSEIGSHTAGAKVNSKMVSLSTPLVSGSVVEIITQKNKKPSSEWLNFVKTSLARNRIKKALGITSPPHKTGENETELNITVKNRVGVLKDITAVLASFKIDIEGVSSTALGNEYPTITIKFRAKTREQLERVKTRLKKIKGVKSVAEKN</sequence>
<evidence type="ECO:0000313" key="5">
    <source>
        <dbReference type="Proteomes" id="UP000178428"/>
    </source>
</evidence>
<evidence type="ECO:0000259" key="3">
    <source>
        <dbReference type="PROSITE" id="PS51880"/>
    </source>
</evidence>
<dbReference type="CDD" id="cd00077">
    <property type="entry name" value="HDc"/>
    <property type="match status" value="1"/>
</dbReference>
<dbReference type="InterPro" id="IPR012676">
    <property type="entry name" value="TGS-like"/>
</dbReference>
<reference evidence="4 5" key="1">
    <citation type="journal article" date="2016" name="Nat. Commun.">
        <title>Thousands of microbial genomes shed light on interconnected biogeochemical processes in an aquifer system.</title>
        <authorList>
            <person name="Anantharaman K."/>
            <person name="Brown C.T."/>
            <person name="Hug L.A."/>
            <person name="Sharon I."/>
            <person name="Castelle C.J."/>
            <person name="Probst A.J."/>
            <person name="Thomas B.C."/>
            <person name="Singh A."/>
            <person name="Wilkins M.J."/>
            <person name="Karaoz U."/>
            <person name="Brodie E.L."/>
            <person name="Williams K.H."/>
            <person name="Hubbard S.S."/>
            <person name="Banfield J.F."/>
        </authorList>
    </citation>
    <scope>NUCLEOTIDE SEQUENCE [LARGE SCALE GENOMIC DNA]</scope>
</reference>
<dbReference type="PROSITE" id="PS51880">
    <property type="entry name" value="TGS"/>
    <property type="match status" value="1"/>
</dbReference>
<dbReference type="Pfam" id="PF13328">
    <property type="entry name" value="HD_4"/>
    <property type="match status" value="1"/>
</dbReference>
<evidence type="ECO:0000256" key="1">
    <source>
        <dbReference type="RuleBase" id="RU003847"/>
    </source>
</evidence>
<dbReference type="PANTHER" id="PTHR21262:SF31">
    <property type="entry name" value="GTP PYROPHOSPHOKINASE"/>
    <property type="match status" value="1"/>
</dbReference>
<accession>A0A1G2EXY1</accession>
<dbReference type="Gene3D" id="3.30.70.260">
    <property type="match status" value="1"/>
</dbReference>
<dbReference type="SUPFAM" id="SSF81301">
    <property type="entry name" value="Nucleotidyltransferase"/>
    <property type="match status" value="1"/>
</dbReference>
<dbReference type="InterPro" id="IPR004811">
    <property type="entry name" value="RelA/Spo_fam"/>
</dbReference>
<dbReference type="PANTHER" id="PTHR21262">
    <property type="entry name" value="GUANOSINE-3',5'-BIS DIPHOSPHATE 3'-PYROPHOSPHOHYDROLASE"/>
    <property type="match status" value="1"/>
</dbReference>
<evidence type="ECO:0000313" key="4">
    <source>
        <dbReference type="EMBL" id="OGZ30250.1"/>
    </source>
</evidence>
<name>A0A1G2EXY1_9BACT</name>
<dbReference type="FunFam" id="1.10.3210.10:FF:000001">
    <property type="entry name" value="GTP pyrophosphokinase RelA"/>
    <property type="match status" value="1"/>
</dbReference>
<organism evidence="4 5">
    <name type="scientific">Candidatus Niyogibacteria bacterium RIFCSPLOWO2_02_FULL_45_13</name>
    <dbReference type="NCBI Taxonomy" id="1801725"/>
    <lineage>
        <taxon>Bacteria</taxon>
        <taxon>Candidatus Niyogiibacteriota</taxon>
    </lineage>
</organism>
<dbReference type="SMART" id="SM00954">
    <property type="entry name" value="RelA_SpoT"/>
    <property type="match status" value="1"/>
</dbReference>
<dbReference type="PROSITE" id="PS51671">
    <property type="entry name" value="ACT"/>
    <property type="match status" value="1"/>
</dbReference>
<dbReference type="FunFam" id="3.10.20.30:FF:000002">
    <property type="entry name" value="GTP pyrophosphokinase (RelA/SpoT)"/>
    <property type="match status" value="1"/>
</dbReference>
<dbReference type="FunFam" id="3.30.460.10:FF:000001">
    <property type="entry name" value="GTP pyrophosphokinase RelA"/>
    <property type="match status" value="1"/>
</dbReference>
<dbReference type="InterPro" id="IPR003607">
    <property type="entry name" value="HD/PDEase_dom"/>
</dbReference>
<dbReference type="InterPro" id="IPR004095">
    <property type="entry name" value="TGS"/>
</dbReference>